<dbReference type="OMA" id="FINIMKA"/>
<evidence type="ECO:0000259" key="7">
    <source>
        <dbReference type="Pfam" id="PF03151"/>
    </source>
</evidence>
<dbReference type="RefSeq" id="XP_042921870.1">
    <property type="nucleotide sequence ID" value="XM_043064869.1"/>
</dbReference>
<reference evidence="8 9" key="1">
    <citation type="journal article" date="2007" name="Science">
        <title>The Chlamydomonas genome reveals the evolution of key animal and plant functions.</title>
        <authorList>
            <person name="Merchant S.S."/>
            <person name="Prochnik S.E."/>
            <person name="Vallon O."/>
            <person name="Harris E.H."/>
            <person name="Karpowicz S.J."/>
            <person name="Witman G.B."/>
            <person name="Terry A."/>
            <person name="Salamov A."/>
            <person name="Fritz-Laylin L.K."/>
            <person name="Marechal-Drouard L."/>
            <person name="Marshall W.F."/>
            <person name="Qu L.H."/>
            <person name="Nelson D.R."/>
            <person name="Sanderfoot A.A."/>
            <person name="Spalding M.H."/>
            <person name="Kapitonov V.V."/>
            <person name="Ren Q."/>
            <person name="Ferris P."/>
            <person name="Lindquist E."/>
            <person name="Shapiro H."/>
            <person name="Lucas S.M."/>
            <person name="Grimwood J."/>
            <person name="Schmutz J."/>
            <person name="Cardol P."/>
            <person name="Cerutti H."/>
            <person name="Chanfreau G."/>
            <person name="Chen C.L."/>
            <person name="Cognat V."/>
            <person name="Croft M.T."/>
            <person name="Dent R."/>
            <person name="Dutcher S."/>
            <person name="Fernandez E."/>
            <person name="Fukuzawa H."/>
            <person name="Gonzalez-Ballester D."/>
            <person name="Gonzalez-Halphen D."/>
            <person name="Hallmann A."/>
            <person name="Hanikenne M."/>
            <person name="Hippler M."/>
            <person name="Inwood W."/>
            <person name="Jabbari K."/>
            <person name="Kalanon M."/>
            <person name="Kuras R."/>
            <person name="Lefebvre P.A."/>
            <person name="Lemaire S.D."/>
            <person name="Lobanov A.V."/>
            <person name="Lohr M."/>
            <person name="Manuell A."/>
            <person name="Meier I."/>
            <person name="Mets L."/>
            <person name="Mittag M."/>
            <person name="Mittelmeier T."/>
            <person name="Moroney J.V."/>
            <person name="Moseley J."/>
            <person name="Napoli C."/>
            <person name="Nedelcu A.M."/>
            <person name="Niyogi K."/>
            <person name="Novoselov S.V."/>
            <person name="Paulsen I.T."/>
            <person name="Pazour G."/>
            <person name="Purton S."/>
            <person name="Ral J.P."/>
            <person name="Riano-Pachon D.M."/>
            <person name="Riekhof W."/>
            <person name="Rymarquis L."/>
            <person name="Schroda M."/>
            <person name="Stern D."/>
            <person name="Umen J."/>
            <person name="Willows R."/>
            <person name="Wilson N."/>
            <person name="Zimmer S.L."/>
            <person name="Allmer J."/>
            <person name="Balk J."/>
            <person name="Bisova K."/>
            <person name="Chen C.J."/>
            <person name="Elias M."/>
            <person name="Gendler K."/>
            <person name="Hauser C."/>
            <person name="Lamb M.R."/>
            <person name="Ledford H."/>
            <person name="Long J.C."/>
            <person name="Minagawa J."/>
            <person name="Page M.D."/>
            <person name="Pan J."/>
            <person name="Pootakham W."/>
            <person name="Roje S."/>
            <person name="Rose A."/>
            <person name="Stahlberg E."/>
            <person name="Terauchi A.M."/>
            <person name="Yang P."/>
            <person name="Ball S."/>
            <person name="Bowler C."/>
            <person name="Dieckmann C.L."/>
            <person name="Gladyshev V.N."/>
            <person name="Green P."/>
            <person name="Jorgensen R."/>
            <person name="Mayfield S."/>
            <person name="Mueller-Roeber B."/>
            <person name="Rajamani S."/>
            <person name="Sayre R.T."/>
            <person name="Brokstein P."/>
            <person name="Dubchak I."/>
            <person name="Goodstein D."/>
            <person name="Hornick L."/>
            <person name="Huang Y.W."/>
            <person name="Jhaveri J."/>
            <person name="Luo Y."/>
            <person name="Martinez D."/>
            <person name="Ngau W.C."/>
            <person name="Otillar B."/>
            <person name="Poliakov A."/>
            <person name="Porter A."/>
            <person name="Szajkowski L."/>
            <person name="Werner G."/>
            <person name="Zhou K."/>
            <person name="Grigoriev I.V."/>
            <person name="Rokhsar D.S."/>
            <person name="Grossman A.R."/>
        </authorList>
    </citation>
    <scope>NUCLEOTIDE SEQUENCE [LARGE SCALE GENOMIC DNA]</scope>
    <source>
        <strain evidence="9">CC-503</strain>
    </source>
</reference>
<evidence type="ECO:0000313" key="9">
    <source>
        <dbReference type="Proteomes" id="UP000006906"/>
    </source>
</evidence>
<evidence type="ECO:0000313" key="8">
    <source>
        <dbReference type="EMBL" id="PNW79702.1"/>
    </source>
</evidence>
<dbReference type="GO" id="GO:0016020">
    <property type="term" value="C:membrane"/>
    <property type="evidence" value="ECO:0007669"/>
    <property type="project" value="UniProtKB-SubCell"/>
</dbReference>
<dbReference type="EMBL" id="CM008969">
    <property type="protein sequence ID" value="PNW79702.1"/>
    <property type="molecule type" value="Genomic_DNA"/>
</dbReference>
<keyword evidence="4 6" id="KW-0472">Membrane</keyword>
<dbReference type="GO" id="GO:0055085">
    <property type="term" value="P:transmembrane transport"/>
    <property type="evidence" value="ECO:0000318"/>
    <property type="project" value="GO_Central"/>
</dbReference>
<feature type="region of interest" description="Disordered" evidence="5">
    <location>
        <begin position="394"/>
        <end position="413"/>
    </location>
</feature>
<feature type="compositionally biased region" description="Low complexity" evidence="5">
    <location>
        <begin position="8"/>
        <end position="23"/>
    </location>
</feature>
<evidence type="ECO:0000256" key="2">
    <source>
        <dbReference type="ARBA" id="ARBA00022692"/>
    </source>
</evidence>
<keyword evidence="2 6" id="KW-0812">Transmembrane</keyword>
<feature type="transmembrane region" description="Helical" evidence="6">
    <location>
        <begin position="235"/>
        <end position="261"/>
    </location>
</feature>
<accession>A0A2K3DGP7</accession>
<feature type="transmembrane region" description="Helical" evidence="6">
    <location>
        <begin position="119"/>
        <end position="142"/>
    </location>
</feature>
<feature type="transmembrane region" description="Helical" evidence="6">
    <location>
        <begin position="154"/>
        <end position="172"/>
    </location>
</feature>
<protein>
    <recommendedName>
        <fullName evidence="7">Sugar phosphate transporter domain-containing protein</fullName>
    </recommendedName>
</protein>
<comment type="subcellular location">
    <subcellularLocation>
        <location evidence="1">Membrane</location>
        <topology evidence="1">Multi-pass membrane protein</topology>
    </subcellularLocation>
</comment>
<proteinExistence type="predicted"/>
<feature type="transmembrane region" description="Helical" evidence="6">
    <location>
        <begin position="178"/>
        <end position="205"/>
    </location>
</feature>
<organism evidence="8 9">
    <name type="scientific">Chlamydomonas reinhardtii</name>
    <name type="common">Chlamydomonas smithii</name>
    <dbReference type="NCBI Taxonomy" id="3055"/>
    <lineage>
        <taxon>Eukaryota</taxon>
        <taxon>Viridiplantae</taxon>
        <taxon>Chlorophyta</taxon>
        <taxon>core chlorophytes</taxon>
        <taxon>Chlorophyceae</taxon>
        <taxon>CS clade</taxon>
        <taxon>Chlamydomonadales</taxon>
        <taxon>Chlamydomonadaceae</taxon>
        <taxon>Chlamydomonas</taxon>
    </lineage>
</organism>
<dbReference type="OrthoDB" id="6418713at2759"/>
<dbReference type="SUPFAM" id="SSF103481">
    <property type="entry name" value="Multidrug resistance efflux transporter EmrE"/>
    <property type="match status" value="1"/>
</dbReference>
<keyword evidence="3 6" id="KW-1133">Transmembrane helix</keyword>
<dbReference type="InterPro" id="IPR050186">
    <property type="entry name" value="TPT_transporter"/>
</dbReference>
<feature type="compositionally biased region" description="Gly residues" evidence="5">
    <location>
        <begin position="396"/>
        <end position="405"/>
    </location>
</feature>
<feature type="domain" description="Sugar phosphate transporter" evidence="7">
    <location>
        <begin position="96"/>
        <end position="386"/>
    </location>
</feature>
<sequence>MAAAKGNSAVAGPAGASAATAADDGVRQRVKAATAAAAATAATTTTTAAATATATISATDDDGSSSSTTTSAEAKAKAEEVAAKAKKVAAAVGSTLLWMCCSSAVIILNNQLYRRGFKYPSTVTGMGQLMSAFSGFALSAVAGQPLRPTPGPRVFLTSLFPIAVCTAASMYFGNISYLYLSVAFIQVLKAFTPAITLLLGVCVGLERPDWRLLLAIGLIAGGTAGAVLVESGAPSFKWIGVIAFMASSLTEAARVVGAELLNDGPRYSTAESLVYVGFPTAAVLLAAGAVMEWPAIAAATAAGAPGGLALLASEPWLFLAAPAVSAAVNGSCFAAIAATSSLTFKVAGCIKNVAVVVYGVLAHGDSLTPLQAAGYGASVGGFYLYSQRQRAAAAAAGGGGGGGSGSSSKAKKA</sequence>
<dbReference type="ExpressionAtlas" id="A0A2K3DGP7">
    <property type="expression patterns" value="baseline and differential"/>
</dbReference>
<evidence type="ECO:0000256" key="6">
    <source>
        <dbReference type="SAM" id="Phobius"/>
    </source>
</evidence>
<gene>
    <name evidence="8" type="ORF">CHLRE_08g363600v5</name>
</gene>
<evidence type="ECO:0000256" key="5">
    <source>
        <dbReference type="SAM" id="MobiDB-lite"/>
    </source>
</evidence>
<evidence type="ECO:0000256" key="1">
    <source>
        <dbReference type="ARBA" id="ARBA00004141"/>
    </source>
</evidence>
<dbReference type="GeneID" id="5721619"/>
<dbReference type="Gramene" id="PNW79702">
    <property type="protein sequence ID" value="PNW79702"/>
    <property type="gene ID" value="CHLRE_08g363600v5"/>
</dbReference>
<feature type="transmembrane region" description="Helical" evidence="6">
    <location>
        <begin position="273"/>
        <end position="296"/>
    </location>
</feature>
<feature type="region of interest" description="Disordered" evidence="5">
    <location>
        <begin position="1"/>
        <end position="24"/>
    </location>
</feature>
<dbReference type="AlphaFoldDB" id="A0A2K3DGP7"/>
<dbReference type="Proteomes" id="UP000006906">
    <property type="component" value="Chromosome 8"/>
</dbReference>
<evidence type="ECO:0000256" key="4">
    <source>
        <dbReference type="ARBA" id="ARBA00023136"/>
    </source>
</evidence>
<dbReference type="Pfam" id="PF03151">
    <property type="entry name" value="TPT"/>
    <property type="match status" value="1"/>
</dbReference>
<dbReference type="KEGG" id="cre:CHLRE_08g363600v5"/>
<feature type="transmembrane region" description="Helical" evidence="6">
    <location>
        <begin position="88"/>
        <end position="107"/>
    </location>
</feature>
<dbReference type="GO" id="GO:0005794">
    <property type="term" value="C:Golgi apparatus"/>
    <property type="evidence" value="ECO:0000318"/>
    <property type="project" value="GO_Central"/>
</dbReference>
<feature type="transmembrane region" description="Helical" evidence="6">
    <location>
        <begin position="212"/>
        <end position="229"/>
    </location>
</feature>
<evidence type="ECO:0000256" key="3">
    <source>
        <dbReference type="ARBA" id="ARBA00022989"/>
    </source>
</evidence>
<dbReference type="InParanoid" id="A0A2K3DGP7"/>
<dbReference type="PANTHER" id="PTHR11132">
    <property type="entry name" value="SOLUTE CARRIER FAMILY 35"/>
    <property type="match status" value="1"/>
</dbReference>
<dbReference type="InterPro" id="IPR004853">
    <property type="entry name" value="Sugar_P_trans_dom"/>
</dbReference>
<keyword evidence="9" id="KW-1185">Reference proteome</keyword>
<dbReference type="PaxDb" id="3055-EDP00975"/>
<dbReference type="GO" id="GO:0015297">
    <property type="term" value="F:antiporter activity"/>
    <property type="evidence" value="ECO:0000318"/>
    <property type="project" value="GO_Central"/>
</dbReference>
<feature type="transmembrane region" description="Helical" evidence="6">
    <location>
        <begin position="316"/>
        <end position="338"/>
    </location>
</feature>
<dbReference type="InterPro" id="IPR037185">
    <property type="entry name" value="EmrE-like"/>
</dbReference>
<name>A0A2K3DGP7_CHLRE</name>